<evidence type="ECO:0000259" key="3">
    <source>
        <dbReference type="PROSITE" id="PS51840"/>
    </source>
</evidence>
<feature type="coiled-coil region" evidence="1">
    <location>
        <begin position="728"/>
        <end position="762"/>
    </location>
</feature>
<dbReference type="OrthoDB" id="387147at2759"/>
<gene>
    <name evidence="4" type="ORF">PRELSG_0511300</name>
</gene>
<protein>
    <recommendedName>
        <fullName evidence="3">C2 NT-type domain-containing protein</fullName>
    </recommendedName>
</protein>
<organism evidence="4 5">
    <name type="scientific">Plasmodium relictum</name>
    <dbReference type="NCBI Taxonomy" id="85471"/>
    <lineage>
        <taxon>Eukaryota</taxon>
        <taxon>Sar</taxon>
        <taxon>Alveolata</taxon>
        <taxon>Apicomplexa</taxon>
        <taxon>Aconoidasida</taxon>
        <taxon>Haemosporida</taxon>
        <taxon>Plasmodiidae</taxon>
        <taxon>Plasmodium</taxon>
        <taxon>Plasmodium (Haemamoeba)</taxon>
    </lineage>
</organism>
<dbReference type="InterPro" id="IPR019448">
    <property type="entry name" value="NT-C2"/>
</dbReference>
<feature type="domain" description="C2 NT-type" evidence="3">
    <location>
        <begin position="7"/>
        <end position="142"/>
    </location>
</feature>
<evidence type="ECO:0000256" key="2">
    <source>
        <dbReference type="SAM" id="MobiDB-lite"/>
    </source>
</evidence>
<feature type="coiled-coil region" evidence="1">
    <location>
        <begin position="877"/>
        <end position="911"/>
    </location>
</feature>
<feature type="coiled-coil region" evidence="1">
    <location>
        <begin position="510"/>
        <end position="537"/>
    </location>
</feature>
<sequence length="925" mass="109650">MGKVKNIMKYLNTSAKFRFELSVDYINLKSYENMYVTFELVKGSAIIKSDEKILLKNKRAYFKRSVEIKLTLYLKKHNKSYENNFFFLIFYIINNDEKYILGKCKINFSEFININQFYYIKLPIKNNLLNKGFVNLKIKCYNLEEEEEKNKSEINNYVSNSSTANYILRKNKNILEGSVNENNYKHIDDNNNNNPYTLHSNENYIPCKENNNMNHLNEINIYNIKKKDNSNVANLNQIKWNHTTLNNCKTNKNGISNNETQENSKISNNSECNSPHNYNDVSIIPLKKCINDSFKKLKEMNKLSSKTIFDINKREIKEDLINKNYDDEHLNYKVTNEELNQNLKNYGVSKKENNNTEKKKAEIQFSSDHDCHSEIQSNKCNRINKEETESDSNLKVHAMIGNMEKAIRNSQIIENMNYFYLKEEMNDNGEKCYNKPNRANDDELDKQNFYNLEDLSESKIDFQIDRELSEISDDTKLNNHNINKKNSLVEESNESIKTFIGVKKNLELLSDKRNEEIKILLNEISQLEKNSQLKEEDMKKLIFKILKNYVKFSKKKCEEFEFFIKNLKQLLFILNAEEFSSDIVDKKRVTNRHNGIHSFEKFTKKDIKINHDIIFNEKCEILHDNESIPNENIILRNFKKIDNYCNIVLDKNINIFSLCTHFETISEYINSLFILKKKEVIYVMQILINIFNGLIEKQKIPEDLKKKKYNCLVNIEDENIKYLSDEWNEKFINEEETTKENISKLEKEKINILEENKEFNNNYNILESIPFYSKIGGSYEKSIANDSTIKKLTDDVNNVQQIIEELKNSFEENKKYVSIKINNDDLIKKIINQYNIENGKIEVDGYPYVTLESIINQNILLNVEKKKIANMKKFSNLNIEKTKTKKYHKKIKELERELMNTKLLFAQSETKREQEINELKKKYVY</sequence>
<evidence type="ECO:0000256" key="1">
    <source>
        <dbReference type="SAM" id="Coils"/>
    </source>
</evidence>
<dbReference type="VEuPathDB" id="PlasmoDB:PRELSG_0511300"/>
<dbReference type="RefSeq" id="XP_028531964.1">
    <property type="nucleotide sequence ID" value="XM_028675369.1"/>
</dbReference>
<dbReference type="PROSITE" id="PS51840">
    <property type="entry name" value="C2_NT"/>
    <property type="match status" value="1"/>
</dbReference>
<dbReference type="Proteomes" id="UP000220158">
    <property type="component" value="Chromosome 5"/>
</dbReference>
<evidence type="ECO:0000313" key="4">
    <source>
        <dbReference type="EMBL" id="CRG98955.1"/>
    </source>
</evidence>
<keyword evidence="5" id="KW-1185">Reference proteome</keyword>
<name>A0A1J1H265_PLARL</name>
<accession>A0A1J1H265</accession>
<reference evidence="4 5" key="1">
    <citation type="submission" date="2015-04" db="EMBL/GenBank/DDBJ databases">
        <authorList>
            <consortium name="Pathogen Informatics"/>
        </authorList>
    </citation>
    <scope>NUCLEOTIDE SEQUENCE [LARGE SCALE GENOMIC DNA]</scope>
    <source>
        <strain evidence="4 5">SGS1</strain>
    </source>
</reference>
<keyword evidence="1" id="KW-0175">Coiled coil</keyword>
<evidence type="ECO:0000313" key="5">
    <source>
        <dbReference type="Proteomes" id="UP000220158"/>
    </source>
</evidence>
<feature type="region of interest" description="Disordered" evidence="2">
    <location>
        <begin position="251"/>
        <end position="272"/>
    </location>
</feature>
<proteinExistence type="predicted"/>
<dbReference type="EMBL" id="LN835300">
    <property type="protein sequence ID" value="CRG98955.1"/>
    <property type="molecule type" value="Genomic_DNA"/>
</dbReference>
<dbReference type="AlphaFoldDB" id="A0A1J1H265"/>
<dbReference type="KEGG" id="prel:PRELSG_0511300"/>
<dbReference type="GeneID" id="39735056"/>